<feature type="domain" description="Major facilitator superfamily (MFS) profile" evidence="9">
    <location>
        <begin position="46"/>
        <end position="534"/>
    </location>
</feature>
<proteinExistence type="predicted"/>
<feature type="transmembrane region" description="Helical" evidence="8">
    <location>
        <begin position="112"/>
        <end position="137"/>
    </location>
</feature>
<evidence type="ECO:0000313" key="11">
    <source>
        <dbReference type="Proteomes" id="UP001583177"/>
    </source>
</evidence>
<dbReference type="Proteomes" id="UP001583177">
    <property type="component" value="Unassembled WGS sequence"/>
</dbReference>
<evidence type="ECO:0000256" key="6">
    <source>
        <dbReference type="ARBA" id="ARBA00023180"/>
    </source>
</evidence>
<dbReference type="Gene3D" id="1.20.1250.20">
    <property type="entry name" value="MFS general substrate transporter like domains"/>
    <property type="match status" value="1"/>
</dbReference>
<protein>
    <recommendedName>
        <fullName evidence="9">Major facilitator superfamily (MFS) profile domain-containing protein</fullName>
    </recommendedName>
</protein>
<evidence type="ECO:0000256" key="8">
    <source>
        <dbReference type="SAM" id="Phobius"/>
    </source>
</evidence>
<feature type="transmembrane region" description="Helical" evidence="8">
    <location>
        <begin position="169"/>
        <end position="192"/>
    </location>
</feature>
<comment type="subcellular location">
    <subcellularLocation>
        <location evidence="1">Membrane</location>
        <topology evidence="1">Multi-pass membrane protein</topology>
    </subcellularLocation>
</comment>
<dbReference type="PROSITE" id="PS50850">
    <property type="entry name" value="MFS"/>
    <property type="match status" value="1"/>
</dbReference>
<evidence type="ECO:0000256" key="5">
    <source>
        <dbReference type="ARBA" id="ARBA00023136"/>
    </source>
</evidence>
<feature type="compositionally biased region" description="Basic and acidic residues" evidence="7">
    <location>
        <begin position="555"/>
        <end position="567"/>
    </location>
</feature>
<evidence type="ECO:0000256" key="7">
    <source>
        <dbReference type="SAM" id="MobiDB-lite"/>
    </source>
</evidence>
<comment type="caution">
    <text evidence="10">The sequence shown here is derived from an EMBL/GenBank/DDBJ whole genome shotgun (WGS) entry which is preliminary data.</text>
</comment>
<dbReference type="PRINTS" id="PR01036">
    <property type="entry name" value="TCRTETB"/>
</dbReference>
<accession>A0ABR3W9Y5</accession>
<keyword evidence="5 8" id="KW-0472">Membrane</keyword>
<keyword evidence="3 8" id="KW-0812">Transmembrane</keyword>
<evidence type="ECO:0000313" key="10">
    <source>
        <dbReference type="EMBL" id="KAL1856864.1"/>
    </source>
</evidence>
<feature type="transmembrane region" description="Helical" evidence="8">
    <location>
        <begin position="438"/>
        <end position="456"/>
    </location>
</feature>
<feature type="transmembrane region" description="Helical" evidence="8">
    <location>
        <begin position="80"/>
        <end position="100"/>
    </location>
</feature>
<dbReference type="PANTHER" id="PTHR23501">
    <property type="entry name" value="MAJOR FACILITATOR SUPERFAMILY"/>
    <property type="match status" value="1"/>
</dbReference>
<keyword evidence="2" id="KW-0813">Transport</keyword>
<evidence type="ECO:0000256" key="3">
    <source>
        <dbReference type="ARBA" id="ARBA00022692"/>
    </source>
</evidence>
<keyword evidence="6" id="KW-0325">Glycoprotein</keyword>
<gene>
    <name evidence="10" type="ORF">Daus18300_010627</name>
</gene>
<sequence length="567" mass="60160">MAAPPAATTQASEDAAPPATPPSGEPQDKEAAPAPASKKSLKFWSVFFSLCLLSLATSIESTIVTTALPKIAADIDMGSQYVWVGNAFLLASAVVQPFIGQLADVFGRRWPLLLVTACFTLGSGIAGGATTAGMIIAGRTVQGLGSGGIYVLIDIVVSDLVPLQQRAQYVGLVLVTGAVGATIGPVLGGAIADADWRWVFYLMLVTGGLALVYLFFFAHFKREEKRWKVAVAQVDYFGAVLFMGSVTALLLGLVMGGVVFPWDSANVIVPIVIGAVGWAAFHVYEATRFCKNPMVPPRLFLNRTSAAGFFLAFDAALLLYYIVWFLPIYFQGVRGDTPLQSGVHQLPFNIVLIPAAMIGGGMVTKLGKYLPFQYIAFAMMAIGAGLFTLLDAGSSTAAWACFQIIASIGMGMATTTILPAIQASLTDADVASMTSMYAFLRSFGGIWGVTIPSVIFNGQVNRFLGRISDTAVRQQLADGNAYGFASTGNARTLAPDVRSEVLSVYTDALKTVWQVAIAFSLAGFLAVLGVKQLDMSRKNETKFGLQEENPTPLSETEKGVKEAKAES</sequence>
<feature type="transmembrane region" description="Helical" evidence="8">
    <location>
        <begin position="511"/>
        <end position="530"/>
    </location>
</feature>
<feature type="region of interest" description="Disordered" evidence="7">
    <location>
        <begin position="1"/>
        <end position="32"/>
    </location>
</feature>
<feature type="transmembrane region" description="Helical" evidence="8">
    <location>
        <begin position="267"/>
        <end position="284"/>
    </location>
</feature>
<dbReference type="PROSITE" id="PS00216">
    <property type="entry name" value="SUGAR_TRANSPORT_1"/>
    <property type="match status" value="1"/>
</dbReference>
<dbReference type="InterPro" id="IPR011701">
    <property type="entry name" value="MFS"/>
</dbReference>
<dbReference type="SUPFAM" id="SSF103473">
    <property type="entry name" value="MFS general substrate transporter"/>
    <property type="match status" value="1"/>
</dbReference>
<organism evidence="10 11">
    <name type="scientific">Diaporthe australafricana</name>
    <dbReference type="NCBI Taxonomy" id="127596"/>
    <lineage>
        <taxon>Eukaryota</taxon>
        <taxon>Fungi</taxon>
        <taxon>Dikarya</taxon>
        <taxon>Ascomycota</taxon>
        <taxon>Pezizomycotina</taxon>
        <taxon>Sordariomycetes</taxon>
        <taxon>Sordariomycetidae</taxon>
        <taxon>Diaporthales</taxon>
        <taxon>Diaporthaceae</taxon>
        <taxon>Diaporthe</taxon>
    </lineage>
</organism>
<name>A0ABR3W9Y5_9PEZI</name>
<evidence type="ECO:0000256" key="2">
    <source>
        <dbReference type="ARBA" id="ARBA00022448"/>
    </source>
</evidence>
<feature type="transmembrane region" description="Helical" evidence="8">
    <location>
        <begin position="346"/>
        <end position="364"/>
    </location>
</feature>
<feature type="transmembrane region" description="Helical" evidence="8">
    <location>
        <begin position="371"/>
        <end position="390"/>
    </location>
</feature>
<evidence type="ECO:0000256" key="4">
    <source>
        <dbReference type="ARBA" id="ARBA00022989"/>
    </source>
</evidence>
<feature type="transmembrane region" description="Helical" evidence="8">
    <location>
        <begin position="396"/>
        <end position="418"/>
    </location>
</feature>
<dbReference type="Pfam" id="PF07690">
    <property type="entry name" value="MFS_1"/>
    <property type="match status" value="1"/>
</dbReference>
<dbReference type="InterPro" id="IPR020846">
    <property type="entry name" value="MFS_dom"/>
</dbReference>
<keyword evidence="11" id="KW-1185">Reference proteome</keyword>
<feature type="transmembrane region" description="Helical" evidence="8">
    <location>
        <begin position="43"/>
        <end position="68"/>
    </location>
</feature>
<keyword evidence="4 8" id="KW-1133">Transmembrane helix</keyword>
<dbReference type="InterPro" id="IPR005829">
    <property type="entry name" value="Sugar_transporter_CS"/>
</dbReference>
<dbReference type="PANTHER" id="PTHR23501:SF187">
    <property type="entry name" value="MAJOR FACILITATOR SUPERFAMILY (MFS) PROFILE DOMAIN-CONTAINING PROTEIN"/>
    <property type="match status" value="1"/>
</dbReference>
<feature type="transmembrane region" description="Helical" evidence="8">
    <location>
        <begin position="143"/>
        <end position="162"/>
    </location>
</feature>
<reference evidence="10 11" key="1">
    <citation type="journal article" date="2024" name="IMA Fungus">
        <title>IMA Genome - F19 : A genome assembly and annotation guide to empower mycologists, including annotated draft genome sequences of Ceratocystis pirilliformis, Diaporthe australafricana, Fusarium ophioides, Paecilomyces lecythidis, and Sporothrix stenoceras.</title>
        <authorList>
            <person name="Aylward J."/>
            <person name="Wilson A.M."/>
            <person name="Visagie C.M."/>
            <person name="Spraker J."/>
            <person name="Barnes I."/>
            <person name="Buitendag C."/>
            <person name="Ceriani C."/>
            <person name="Del Mar Angel L."/>
            <person name="du Plessis D."/>
            <person name="Fuchs T."/>
            <person name="Gasser K."/>
            <person name="Kramer D."/>
            <person name="Li W."/>
            <person name="Munsamy K."/>
            <person name="Piso A."/>
            <person name="Price J.L."/>
            <person name="Sonnekus B."/>
            <person name="Thomas C."/>
            <person name="van der Nest A."/>
            <person name="van Dijk A."/>
            <person name="van Heerden A."/>
            <person name="van Vuuren N."/>
            <person name="Yilmaz N."/>
            <person name="Duong T.A."/>
            <person name="van der Merwe N.A."/>
            <person name="Wingfield M.J."/>
            <person name="Wingfield B.D."/>
        </authorList>
    </citation>
    <scope>NUCLEOTIDE SEQUENCE [LARGE SCALE GENOMIC DNA]</scope>
    <source>
        <strain evidence="10 11">CMW 18300</strain>
    </source>
</reference>
<dbReference type="Gene3D" id="1.20.1720.10">
    <property type="entry name" value="Multidrug resistance protein D"/>
    <property type="match status" value="1"/>
</dbReference>
<feature type="transmembrane region" description="Helical" evidence="8">
    <location>
        <begin position="305"/>
        <end position="326"/>
    </location>
</feature>
<evidence type="ECO:0000256" key="1">
    <source>
        <dbReference type="ARBA" id="ARBA00004141"/>
    </source>
</evidence>
<feature type="region of interest" description="Disordered" evidence="7">
    <location>
        <begin position="541"/>
        <end position="567"/>
    </location>
</feature>
<evidence type="ECO:0000259" key="9">
    <source>
        <dbReference type="PROSITE" id="PS50850"/>
    </source>
</evidence>
<feature type="transmembrane region" description="Helical" evidence="8">
    <location>
        <begin position="239"/>
        <end position="261"/>
    </location>
</feature>
<feature type="transmembrane region" description="Helical" evidence="8">
    <location>
        <begin position="198"/>
        <end position="218"/>
    </location>
</feature>
<dbReference type="InterPro" id="IPR036259">
    <property type="entry name" value="MFS_trans_sf"/>
</dbReference>
<dbReference type="EMBL" id="JAWRVE010000119">
    <property type="protein sequence ID" value="KAL1856864.1"/>
    <property type="molecule type" value="Genomic_DNA"/>
</dbReference>